<proteinExistence type="predicted"/>
<dbReference type="Proteomes" id="UP000697710">
    <property type="component" value="Unassembled WGS sequence"/>
</dbReference>
<organism evidence="1 2">
    <name type="scientific">Eiseniibacteriota bacterium</name>
    <dbReference type="NCBI Taxonomy" id="2212470"/>
    <lineage>
        <taxon>Bacteria</taxon>
        <taxon>Candidatus Eiseniibacteriota</taxon>
    </lineage>
</organism>
<accession>A0A956LVK3</accession>
<protein>
    <submittedName>
        <fullName evidence="1">Uncharacterized protein</fullName>
    </submittedName>
</protein>
<reference evidence="1" key="1">
    <citation type="submission" date="2020-04" db="EMBL/GenBank/DDBJ databases">
        <authorList>
            <person name="Zhang T."/>
        </authorList>
    </citation>
    <scope>NUCLEOTIDE SEQUENCE</scope>
    <source>
        <strain evidence="1">HKST-UBA01</strain>
    </source>
</reference>
<sequence length="337" mass="36876">MYDHGDAYRFPQLAARESRLEILQTNANPTLGANLAWEHASVLVGLVQGYDLNPSVGGSALHVGWARHGEGIAVGVGGAVKHSDVRSHNSSGNASNLLRSYETEMEGSAGISFPSLRLDLAGTVLWDDRGVTRAEFTNNHIEIRREIDPKPRPGINARWRHPFSTTSELVLAAGWQDRKLEWNTVKDVDGREDSNAKAHQLGDEYFVQTLVAMSHPKVDRVYVYSGYRATRLPSFDAGSTSSRTGLNVSRVASAGLAIESELLKGFRAMAGIGGRYSYGRNDSSESTTSSSRKTETLNDSMTWGASYQYRRLQLTGQLASDLNLQDLFGTLDLVVTL</sequence>
<comment type="caution">
    <text evidence="1">The sequence shown here is derived from an EMBL/GenBank/DDBJ whole genome shotgun (WGS) entry which is preliminary data.</text>
</comment>
<name>A0A956LVK3_UNCEI</name>
<gene>
    <name evidence="1" type="ORF">KC729_00615</name>
</gene>
<dbReference type="AlphaFoldDB" id="A0A956LVK3"/>
<evidence type="ECO:0000313" key="1">
    <source>
        <dbReference type="EMBL" id="MCA9726153.1"/>
    </source>
</evidence>
<reference evidence="1" key="2">
    <citation type="journal article" date="2021" name="Microbiome">
        <title>Successional dynamics and alternative stable states in a saline activated sludge microbial community over 9 years.</title>
        <authorList>
            <person name="Wang Y."/>
            <person name="Ye J."/>
            <person name="Ju F."/>
            <person name="Liu L."/>
            <person name="Boyd J.A."/>
            <person name="Deng Y."/>
            <person name="Parks D.H."/>
            <person name="Jiang X."/>
            <person name="Yin X."/>
            <person name="Woodcroft B.J."/>
            <person name="Tyson G.W."/>
            <person name="Hugenholtz P."/>
            <person name="Polz M.F."/>
            <person name="Zhang T."/>
        </authorList>
    </citation>
    <scope>NUCLEOTIDE SEQUENCE</scope>
    <source>
        <strain evidence="1">HKST-UBA01</strain>
    </source>
</reference>
<dbReference type="EMBL" id="JAGQHR010000006">
    <property type="protein sequence ID" value="MCA9726153.1"/>
    <property type="molecule type" value="Genomic_DNA"/>
</dbReference>
<evidence type="ECO:0000313" key="2">
    <source>
        <dbReference type="Proteomes" id="UP000697710"/>
    </source>
</evidence>